<evidence type="ECO:0000313" key="7">
    <source>
        <dbReference type="Proteomes" id="UP000272560"/>
    </source>
</evidence>
<evidence type="ECO:0000259" key="5">
    <source>
        <dbReference type="PROSITE" id="PS50206"/>
    </source>
</evidence>
<feature type="domain" description="Rhodanese" evidence="5">
    <location>
        <begin position="331"/>
        <end position="419"/>
    </location>
</feature>
<evidence type="ECO:0000256" key="2">
    <source>
        <dbReference type="ARBA" id="ARBA00022741"/>
    </source>
</evidence>
<accession>A0A3A5LZU6</accession>
<dbReference type="Gene3D" id="3.40.50.720">
    <property type="entry name" value="NAD(P)-binding Rossmann-like Domain"/>
    <property type="match status" value="1"/>
</dbReference>
<dbReference type="InterPro" id="IPR045886">
    <property type="entry name" value="ThiF/MoeB/HesA"/>
</dbReference>
<keyword evidence="1 6" id="KW-0808">Transferase</keyword>
<keyword evidence="6" id="KW-0548">Nucleotidyltransferase</keyword>
<dbReference type="GO" id="GO:0005524">
    <property type="term" value="F:ATP binding"/>
    <property type="evidence" value="ECO:0007669"/>
    <property type="project" value="UniProtKB-KW"/>
</dbReference>
<dbReference type="AlphaFoldDB" id="A0A3A5LZU6"/>
<evidence type="ECO:0000313" key="6">
    <source>
        <dbReference type="EMBL" id="RJT78333.1"/>
    </source>
</evidence>
<dbReference type="InterPro" id="IPR035985">
    <property type="entry name" value="Ubiquitin-activating_enz"/>
</dbReference>
<dbReference type="NCBIfam" id="NF004281">
    <property type="entry name" value="PRK05690.1"/>
    <property type="match status" value="1"/>
</dbReference>
<sequence length="421" mass="44962">MTALSPAPKAPVGAATLADPGQAGAPLPPLVEPAGSLTRDETLRYSRHLIIPGFGTEAQLRLKNARVLVVGAGGLGSPTLLYLAAAGVGTLGIVEDDDVELSNLQRQVIHGMTDLGRSKAESARDSILELNPLVEVVLHEERLDRWNALGLFADYDLIVDGTDNFATRYLVNDAAALLGKPYVWGSILRFDGQVSVFWQDHGPTYRDLYPEAPPPGAVPSCAEGGVLGVLCAQIGSVMVNEAIKLITGLGTTLLGRVLVFNALDMTWRELRVRPDPTAQRVTELIDYEQFCGLPAQGAADAGATDGTVPEEPVPTVSVEELAALLVERDAGTADFDLLDVRNPEEYAIVSIDGAQLVPKNLILDGDVLVDSARTVLVHCKSGVRSADVVRFLRAQGHPDARSVGGGIIEWVRRVEPEKMTY</sequence>
<dbReference type="SUPFAM" id="SSF69572">
    <property type="entry name" value="Activating enzymes of the ubiquitin-like proteins"/>
    <property type="match status" value="1"/>
</dbReference>
<evidence type="ECO:0000256" key="1">
    <source>
        <dbReference type="ARBA" id="ARBA00022679"/>
    </source>
</evidence>
<name>A0A3A5LZU6_9MICC</name>
<dbReference type="InterPro" id="IPR000594">
    <property type="entry name" value="ThiF_NAD_FAD-bd"/>
</dbReference>
<gene>
    <name evidence="6" type="primary">moeB</name>
    <name evidence="6" type="ORF">D6T63_12485</name>
</gene>
<evidence type="ECO:0000256" key="3">
    <source>
        <dbReference type="ARBA" id="ARBA00022840"/>
    </source>
</evidence>
<dbReference type="EMBL" id="QZVT01000006">
    <property type="protein sequence ID" value="RJT78333.1"/>
    <property type="molecule type" value="Genomic_DNA"/>
</dbReference>
<dbReference type="SMART" id="SM00450">
    <property type="entry name" value="RHOD"/>
    <property type="match status" value="1"/>
</dbReference>
<dbReference type="GO" id="GO:0004792">
    <property type="term" value="F:thiosulfate-cyanide sulfurtransferase activity"/>
    <property type="evidence" value="ECO:0007669"/>
    <property type="project" value="TreeGrafter"/>
</dbReference>
<dbReference type="PANTHER" id="PTHR10953:SF102">
    <property type="entry name" value="ADENYLYLTRANSFERASE AND SULFURTRANSFERASE MOCS3"/>
    <property type="match status" value="1"/>
</dbReference>
<dbReference type="InterPro" id="IPR001763">
    <property type="entry name" value="Rhodanese-like_dom"/>
</dbReference>
<dbReference type="GO" id="GO:0016779">
    <property type="term" value="F:nucleotidyltransferase activity"/>
    <property type="evidence" value="ECO:0007669"/>
    <property type="project" value="UniProtKB-KW"/>
</dbReference>
<dbReference type="Gene3D" id="3.40.250.10">
    <property type="entry name" value="Rhodanese-like domain"/>
    <property type="match status" value="1"/>
</dbReference>
<proteinExistence type="predicted"/>
<dbReference type="GO" id="GO:0005829">
    <property type="term" value="C:cytosol"/>
    <property type="evidence" value="ECO:0007669"/>
    <property type="project" value="TreeGrafter"/>
</dbReference>
<organism evidence="6 7">
    <name type="scientific">Arthrobacter cheniae</name>
    <dbReference type="NCBI Taxonomy" id="1258888"/>
    <lineage>
        <taxon>Bacteria</taxon>
        <taxon>Bacillati</taxon>
        <taxon>Actinomycetota</taxon>
        <taxon>Actinomycetes</taxon>
        <taxon>Micrococcales</taxon>
        <taxon>Micrococcaceae</taxon>
        <taxon>Arthrobacter</taxon>
    </lineage>
</organism>
<dbReference type="RefSeq" id="WP_120149378.1">
    <property type="nucleotide sequence ID" value="NZ_QZVT01000006.1"/>
</dbReference>
<dbReference type="GO" id="GO:0008146">
    <property type="term" value="F:sulfotransferase activity"/>
    <property type="evidence" value="ECO:0007669"/>
    <property type="project" value="TreeGrafter"/>
</dbReference>
<dbReference type="PANTHER" id="PTHR10953">
    <property type="entry name" value="UBIQUITIN-ACTIVATING ENZYME E1"/>
    <property type="match status" value="1"/>
</dbReference>
<keyword evidence="7" id="KW-1185">Reference proteome</keyword>
<keyword evidence="2" id="KW-0547">Nucleotide-binding</keyword>
<protein>
    <submittedName>
        <fullName evidence="6">Molybdopterin-synthase adenylyltransferase MoeB</fullName>
    </submittedName>
</protein>
<keyword evidence="3" id="KW-0067">ATP-binding</keyword>
<dbReference type="PROSITE" id="PS50206">
    <property type="entry name" value="RHODANESE_3"/>
    <property type="match status" value="1"/>
</dbReference>
<dbReference type="CDD" id="cd00757">
    <property type="entry name" value="ThiF_MoeB_HesA_family"/>
    <property type="match status" value="1"/>
</dbReference>
<dbReference type="Proteomes" id="UP000272560">
    <property type="component" value="Unassembled WGS sequence"/>
</dbReference>
<reference evidence="6 7" key="1">
    <citation type="submission" date="2018-09" db="EMBL/GenBank/DDBJ databases">
        <title>Novel species of Arthrobacter.</title>
        <authorList>
            <person name="Liu Q."/>
            <person name="Xin Y.-H."/>
        </authorList>
    </citation>
    <scope>NUCLEOTIDE SEQUENCE [LARGE SCALE GENOMIC DNA]</scope>
    <source>
        <strain evidence="6 7">Hz2</strain>
    </source>
</reference>
<comment type="caution">
    <text evidence="6">The sequence shown here is derived from an EMBL/GenBank/DDBJ whole genome shotgun (WGS) entry which is preliminary data.</text>
</comment>
<evidence type="ECO:0000256" key="4">
    <source>
        <dbReference type="SAM" id="MobiDB-lite"/>
    </source>
</evidence>
<dbReference type="Pfam" id="PF00581">
    <property type="entry name" value="Rhodanese"/>
    <property type="match status" value="1"/>
</dbReference>
<dbReference type="CDD" id="cd00158">
    <property type="entry name" value="RHOD"/>
    <property type="match status" value="1"/>
</dbReference>
<dbReference type="FunFam" id="3.40.50.720:FF:000033">
    <property type="entry name" value="Adenylyltransferase and sulfurtransferase MOCS3"/>
    <property type="match status" value="1"/>
</dbReference>
<dbReference type="GO" id="GO:0008641">
    <property type="term" value="F:ubiquitin-like modifier activating enzyme activity"/>
    <property type="evidence" value="ECO:0007669"/>
    <property type="project" value="InterPro"/>
</dbReference>
<dbReference type="InterPro" id="IPR036873">
    <property type="entry name" value="Rhodanese-like_dom_sf"/>
</dbReference>
<dbReference type="OrthoDB" id="9804286at2"/>
<feature type="region of interest" description="Disordered" evidence="4">
    <location>
        <begin position="1"/>
        <end position="29"/>
    </location>
</feature>
<dbReference type="Pfam" id="PF00899">
    <property type="entry name" value="ThiF"/>
    <property type="match status" value="1"/>
</dbReference>